<reference evidence="2 3" key="1">
    <citation type="journal article" date="2013" name="PLoS Genet.">
        <title>Expanding the Marine Virosphere Using Metagenomics.</title>
        <authorList>
            <person name="Mizuno C.M."/>
            <person name="Rodriguez-Valera F."/>
            <person name="Kimes N.E."/>
            <person name="Ghai R."/>
        </authorList>
    </citation>
    <scope>NUCLEOTIDE SEQUENCE [LARGE SCALE GENOMIC DNA]</scope>
    <source>
        <strain evidence="2">UvMED-CGR-U-MedDCM-OCT-S31-C1</strain>
    </source>
</reference>
<feature type="region of interest" description="Disordered" evidence="1">
    <location>
        <begin position="1"/>
        <end position="28"/>
    </location>
</feature>
<dbReference type="GeneID" id="55412077"/>
<evidence type="ECO:0000256" key="1">
    <source>
        <dbReference type="SAM" id="MobiDB-lite"/>
    </source>
</evidence>
<proteinExistence type="predicted"/>
<evidence type="ECO:0000313" key="3">
    <source>
        <dbReference type="Proteomes" id="UP000505271"/>
    </source>
</evidence>
<dbReference type="Proteomes" id="UP000505271">
    <property type="component" value="Segment"/>
</dbReference>
<accession>A0A6S4PM98</accession>
<dbReference type="RefSeq" id="YP_009777911.1">
    <property type="nucleotide sequence ID" value="NC_047706.1"/>
</dbReference>
<dbReference type="KEGG" id="vg:55412077"/>
<evidence type="ECO:0000313" key="2">
    <source>
        <dbReference type="EMBL" id="BAQ94414.1"/>
    </source>
</evidence>
<dbReference type="EMBL" id="AP013547">
    <property type="protein sequence ID" value="BAQ94414.1"/>
    <property type="molecule type" value="Genomic_DNA"/>
</dbReference>
<protein>
    <submittedName>
        <fullName evidence="2">Uncharacterized protein</fullName>
    </submittedName>
</protein>
<name>A0A6S4PM98_9CAUD</name>
<feature type="compositionally biased region" description="Basic and acidic residues" evidence="1">
    <location>
        <begin position="10"/>
        <end position="28"/>
    </location>
</feature>
<sequence length="82" mass="9755">MRRGLLQKVNELRDQAPTPRTERLGNGDDAKYWDQARRQEYAKACKAVRRAYGLTDGLKLEQNDFNDYLARRRAEDKQRRGW</sequence>
<organism evidence="2 3">
    <name type="scientific">uncultured phage_MedDCM-OCT-S31-C1</name>
    <dbReference type="NCBI Taxonomy" id="2740800"/>
    <lineage>
        <taxon>Viruses</taxon>
        <taxon>Duplodnaviria</taxon>
        <taxon>Heunggongvirae</taxon>
        <taxon>Uroviricota</taxon>
        <taxon>Caudoviricetes</taxon>
        <taxon>Autographivirales</taxon>
        <taxon>Nohivirus</taxon>
        <taxon>Nohivirus S31C1</taxon>
    </lineage>
</organism>
<keyword evidence="3" id="KW-1185">Reference proteome</keyword>